<dbReference type="InterPro" id="IPR052906">
    <property type="entry name" value="Type_IV_Methyl-Rstrct_Enzyme"/>
</dbReference>
<dbReference type="InterPro" id="IPR011335">
    <property type="entry name" value="Restrct_endonuc-II-like"/>
</dbReference>
<comment type="caution">
    <text evidence="2">The sequence shown here is derived from an EMBL/GenBank/DDBJ whole genome shotgun (WGS) entry which is preliminary data.</text>
</comment>
<name>A0ABT4DUK7_9BACL</name>
<gene>
    <name evidence="2" type="ORF">M5X09_15255</name>
</gene>
<protein>
    <submittedName>
        <fullName evidence="2">Restriction endonuclease</fullName>
    </submittedName>
</protein>
<proteinExistence type="predicted"/>
<keyword evidence="3" id="KW-1185">Reference proteome</keyword>
<accession>A0ABT4DUK7</accession>
<dbReference type="EMBL" id="JAMDLW010000020">
    <property type="protein sequence ID" value="MCY9521014.1"/>
    <property type="molecule type" value="Genomic_DNA"/>
</dbReference>
<sequence length="100" mass="11056">MTKAAGDYGADLVIQKEGKKIVVQAKRYNKNVGIKAVQEAQASIAHYGAGEAWVVSNSAYTAAAYDLAKSNKVRTMKWGNWKRVRKNVFGSNFRSSVKWS</sequence>
<dbReference type="Pfam" id="PF04471">
    <property type="entry name" value="Mrr_cat"/>
    <property type="match status" value="1"/>
</dbReference>
<dbReference type="PANTHER" id="PTHR30015:SF6">
    <property type="entry name" value="SLL1429 PROTEIN"/>
    <property type="match status" value="1"/>
</dbReference>
<evidence type="ECO:0000313" key="2">
    <source>
        <dbReference type="EMBL" id="MCY9521014.1"/>
    </source>
</evidence>
<keyword evidence="2" id="KW-0255">Endonuclease</keyword>
<feature type="domain" description="Restriction endonuclease type IV Mrr" evidence="1">
    <location>
        <begin position="2"/>
        <end position="76"/>
    </location>
</feature>
<evidence type="ECO:0000313" key="3">
    <source>
        <dbReference type="Proteomes" id="UP001207626"/>
    </source>
</evidence>
<organism evidence="2 3">
    <name type="scientific">Paenibacillus apiarius</name>
    <dbReference type="NCBI Taxonomy" id="46240"/>
    <lineage>
        <taxon>Bacteria</taxon>
        <taxon>Bacillati</taxon>
        <taxon>Bacillota</taxon>
        <taxon>Bacilli</taxon>
        <taxon>Bacillales</taxon>
        <taxon>Paenibacillaceae</taxon>
        <taxon>Paenibacillus</taxon>
    </lineage>
</organism>
<dbReference type="InterPro" id="IPR007560">
    <property type="entry name" value="Restrct_endonuc_IV_Mrr"/>
</dbReference>
<dbReference type="SUPFAM" id="SSF52980">
    <property type="entry name" value="Restriction endonuclease-like"/>
    <property type="match status" value="1"/>
</dbReference>
<dbReference type="PANTHER" id="PTHR30015">
    <property type="entry name" value="MRR RESTRICTION SYSTEM PROTEIN"/>
    <property type="match status" value="1"/>
</dbReference>
<keyword evidence="2" id="KW-0540">Nuclease</keyword>
<dbReference type="Proteomes" id="UP001207626">
    <property type="component" value="Unassembled WGS sequence"/>
</dbReference>
<dbReference type="InterPro" id="IPR011856">
    <property type="entry name" value="tRNA_endonuc-like_dom_sf"/>
</dbReference>
<reference evidence="2 3" key="1">
    <citation type="submission" date="2022-05" db="EMBL/GenBank/DDBJ databases">
        <title>Genome Sequencing of Bee-Associated Microbes.</title>
        <authorList>
            <person name="Dunlap C."/>
        </authorList>
    </citation>
    <scope>NUCLEOTIDE SEQUENCE [LARGE SCALE GENOMIC DNA]</scope>
    <source>
        <strain evidence="2 3">NRRL NRS-1438</strain>
    </source>
</reference>
<dbReference type="Gene3D" id="3.40.1350.10">
    <property type="match status" value="1"/>
</dbReference>
<keyword evidence="2" id="KW-0378">Hydrolase</keyword>
<evidence type="ECO:0000259" key="1">
    <source>
        <dbReference type="Pfam" id="PF04471"/>
    </source>
</evidence>
<dbReference type="GO" id="GO:0004519">
    <property type="term" value="F:endonuclease activity"/>
    <property type="evidence" value="ECO:0007669"/>
    <property type="project" value="UniProtKB-KW"/>
</dbReference>